<evidence type="ECO:0000313" key="11">
    <source>
        <dbReference type="Proteomes" id="UP000245910"/>
    </source>
</evidence>
<evidence type="ECO:0000256" key="6">
    <source>
        <dbReference type="ARBA" id="ARBA00023180"/>
    </source>
</evidence>
<dbReference type="GO" id="GO:0022857">
    <property type="term" value="F:transmembrane transporter activity"/>
    <property type="evidence" value="ECO:0007669"/>
    <property type="project" value="InterPro"/>
</dbReference>
<evidence type="ECO:0000313" key="10">
    <source>
        <dbReference type="EMBL" id="CEI67995.1"/>
    </source>
</evidence>
<dbReference type="InterPro" id="IPR011701">
    <property type="entry name" value="MFS"/>
</dbReference>
<keyword evidence="2" id="KW-0813">Transport</keyword>
<dbReference type="GO" id="GO:0016020">
    <property type="term" value="C:membrane"/>
    <property type="evidence" value="ECO:0007669"/>
    <property type="project" value="UniProtKB-SubCell"/>
</dbReference>
<evidence type="ECO:0000256" key="2">
    <source>
        <dbReference type="ARBA" id="ARBA00022448"/>
    </source>
</evidence>
<accession>A0A2L2U1L1</accession>
<feature type="region of interest" description="Disordered" evidence="8">
    <location>
        <begin position="1"/>
        <end position="37"/>
    </location>
</feature>
<feature type="transmembrane region" description="Helical" evidence="9">
    <location>
        <begin position="322"/>
        <end position="341"/>
    </location>
</feature>
<evidence type="ECO:0000256" key="4">
    <source>
        <dbReference type="ARBA" id="ARBA00022989"/>
    </source>
</evidence>
<feature type="transmembrane region" description="Helical" evidence="9">
    <location>
        <begin position="361"/>
        <end position="383"/>
    </location>
</feature>
<keyword evidence="5 9" id="KW-0472">Membrane</keyword>
<feature type="transmembrane region" description="Helical" evidence="9">
    <location>
        <begin position="415"/>
        <end position="435"/>
    </location>
</feature>
<dbReference type="Gene3D" id="1.20.1250.20">
    <property type="entry name" value="MFS general substrate transporter like domains"/>
    <property type="match status" value="1"/>
</dbReference>
<comment type="subcellular location">
    <subcellularLocation>
        <location evidence="1">Membrane</location>
        <topology evidence="1">Multi-pass membrane protein</topology>
    </subcellularLocation>
</comment>
<evidence type="ECO:0000256" key="8">
    <source>
        <dbReference type="SAM" id="MobiDB-lite"/>
    </source>
</evidence>
<dbReference type="Pfam" id="PF07690">
    <property type="entry name" value="MFS_1"/>
    <property type="match status" value="1"/>
</dbReference>
<proteinExistence type="inferred from homology"/>
<feature type="compositionally biased region" description="Polar residues" evidence="8">
    <location>
        <begin position="672"/>
        <end position="683"/>
    </location>
</feature>
<organism evidence="10 11">
    <name type="scientific">Fusarium venenatum</name>
    <dbReference type="NCBI Taxonomy" id="56646"/>
    <lineage>
        <taxon>Eukaryota</taxon>
        <taxon>Fungi</taxon>
        <taxon>Dikarya</taxon>
        <taxon>Ascomycota</taxon>
        <taxon>Pezizomycotina</taxon>
        <taxon>Sordariomycetes</taxon>
        <taxon>Hypocreomycetidae</taxon>
        <taxon>Hypocreales</taxon>
        <taxon>Nectriaceae</taxon>
        <taxon>Fusarium</taxon>
    </lineage>
</organism>
<dbReference type="SUPFAM" id="SSF103473">
    <property type="entry name" value="MFS general substrate transporter"/>
    <property type="match status" value="1"/>
</dbReference>
<evidence type="ECO:0008006" key="12">
    <source>
        <dbReference type="Google" id="ProtNLM"/>
    </source>
</evidence>
<dbReference type="Proteomes" id="UP000245910">
    <property type="component" value="Chromosome III"/>
</dbReference>
<protein>
    <recommendedName>
        <fullName evidence="12">Major facilitator superfamily (MFS) profile domain-containing protein</fullName>
    </recommendedName>
</protein>
<name>A0A2L2U1L1_9HYPO</name>
<evidence type="ECO:0000256" key="3">
    <source>
        <dbReference type="ARBA" id="ARBA00022692"/>
    </source>
</evidence>
<feature type="region of interest" description="Disordered" evidence="8">
    <location>
        <begin position="653"/>
        <end position="694"/>
    </location>
</feature>
<dbReference type="EMBL" id="LN649231">
    <property type="protein sequence ID" value="CEI67995.1"/>
    <property type="molecule type" value="Genomic_DNA"/>
</dbReference>
<feature type="transmembrane region" description="Helical" evidence="9">
    <location>
        <begin position="481"/>
        <end position="502"/>
    </location>
</feature>
<keyword evidence="3 9" id="KW-0812">Transmembrane</keyword>
<keyword evidence="4 9" id="KW-1133">Transmembrane helix</keyword>
<evidence type="ECO:0000256" key="9">
    <source>
        <dbReference type="SAM" id="Phobius"/>
    </source>
</evidence>
<feature type="transmembrane region" description="Helical" evidence="9">
    <location>
        <begin position="155"/>
        <end position="173"/>
    </location>
</feature>
<dbReference type="PANTHER" id="PTHR43791:SF28">
    <property type="entry name" value="MAJOR FACILITATOR SUPERFAMILY (MFS) PROFILE DOMAIN-CONTAINING PROTEIN"/>
    <property type="match status" value="1"/>
</dbReference>
<dbReference type="FunFam" id="1.20.1250.20:FF:000065">
    <property type="entry name" value="Putative MFS pantothenate transporter"/>
    <property type="match status" value="1"/>
</dbReference>
<dbReference type="InterPro" id="IPR036259">
    <property type="entry name" value="MFS_trans_sf"/>
</dbReference>
<sequence>MTSLQRNDGLKIHSSNEQPETRRDIAGNPEENPEPMVKNGVVVSSATKPEAKSVWLAWLYIFNWYPSHYSKEEKRLLRKLDRTILPLICSMCKILLLLDFIKWLDQSNINNAYNSGMKEELNLKGIEYNLFSTFYNIGYLVMEIPCMLLISRPKYARWVLPICETLWSIITFIQCRNNSAPMIYGMRFLMGLFETPAATGSLYILSSWYRSDEVFKRAGVWYVSSNIGAMFGGYMQAAAHAGLDGKGGMAGWRWVFIIDGIISLPIAIAGFFFYPGVPTSNPRVWWLSEEDQKLAQARMQDDGMRKSKKIGKQMLKRVFRNWHFYIAVSTYVCFQLTTWVAGQMIVWVKSTGQYSVEMINIVPTGVQALAIVVGIVVPSFVMVYPIWVPFCFAGTVLLFCHSTLLVWNIPLGLHFAAYFLLGMSSCITPMLFPWVHLIMKDDNEARSFTTGAMMTVGWAFFTWYNVVAFPITEGPRWTKGFSANVALTCCYLTLFMIGQFLWRRDIKAGLYKRAIEEEENEEAAHEKLGPNVVDDKDSDHHIGQTHIEDKNVEDNRIEEIKIQDREEPIALALLVVCSFCQRLGQPCEYKPVEPFSTQEIQGQISGIALSYFHTSAPDNIKAVRLHLFTVCAQHDRIDALEAKMDQILQTLSHLNPPAPSTELPSESPVGASGQNTLQTQDDTPANEGRVSELSISEDQELLRDNFLDTLKHRDKELQLAVKILTYRFRPGQIILDKQEALNGLSASCRKLVTERISKGKIRLSTLQTLCLLSMISFSDGILEGYVMQAGLDLDMAHYFASGLPLGSSLGDSCEYSLCIQNISLLQRLQGSIPDIENPANIQNLFQSANHLLDLINHRAEKFTLPCQPIADAESNDTRGILAYMFQAAKVLHLARAYAAMRVGSDSPPPWSMQSDYALVNLRNLELNFQFPLLYRFATNHFGELPFEVLQQRRHY</sequence>
<dbReference type="AlphaFoldDB" id="A0A2L2U1L1"/>
<evidence type="ECO:0000256" key="1">
    <source>
        <dbReference type="ARBA" id="ARBA00004141"/>
    </source>
</evidence>
<evidence type="ECO:0000256" key="5">
    <source>
        <dbReference type="ARBA" id="ARBA00023136"/>
    </source>
</evidence>
<keyword evidence="6" id="KW-0325">Glycoprotein</keyword>
<feature type="transmembrane region" description="Helical" evidence="9">
    <location>
        <begin position="447"/>
        <end position="469"/>
    </location>
</feature>
<keyword evidence="11" id="KW-1185">Reference proteome</keyword>
<dbReference type="PANTHER" id="PTHR43791">
    <property type="entry name" value="PERMEASE-RELATED"/>
    <property type="match status" value="1"/>
</dbReference>
<feature type="transmembrane region" description="Helical" evidence="9">
    <location>
        <begin position="218"/>
        <end position="239"/>
    </location>
</feature>
<evidence type="ECO:0000256" key="7">
    <source>
        <dbReference type="ARBA" id="ARBA00037968"/>
    </source>
</evidence>
<feature type="transmembrane region" description="Helical" evidence="9">
    <location>
        <begin position="84"/>
        <end position="104"/>
    </location>
</feature>
<comment type="similarity">
    <text evidence="7">Belongs to the major facilitator superfamily. Allantoate permease family.</text>
</comment>
<feature type="transmembrane region" description="Helical" evidence="9">
    <location>
        <begin position="185"/>
        <end position="206"/>
    </location>
</feature>
<feature type="transmembrane region" description="Helical" evidence="9">
    <location>
        <begin position="251"/>
        <end position="274"/>
    </location>
</feature>
<feature type="transmembrane region" description="Helical" evidence="9">
    <location>
        <begin position="130"/>
        <end position="150"/>
    </location>
</feature>
<reference evidence="11" key="1">
    <citation type="submission" date="2014-10" db="EMBL/GenBank/DDBJ databases">
        <authorList>
            <person name="King R."/>
        </authorList>
    </citation>
    <scope>NUCLEOTIDE SEQUENCE [LARGE SCALE GENOMIC DNA]</scope>
    <source>
        <strain evidence="11">A3/5</strain>
    </source>
</reference>